<dbReference type="PATRIC" id="fig|888809.3.peg.407"/>
<feature type="region of interest" description="Disordered" evidence="6">
    <location>
        <begin position="52"/>
        <end position="74"/>
    </location>
</feature>
<feature type="compositionally biased region" description="Low complexity" evidence="6">
    <location>
        <begin position="110"/>
        <end position="124"/>
    </location>
</feature>
<feature type="region of interest" description="Disordered" evidence="6">
    <location>
        <begin position="110"/>
        <end position="292"/>
    </location>
</feature>
<feature type="domain" description="Gram-positive cocci surface proteins LPxTG" evidence="7">
    <location>
        <begin position="859"/>
        <end position="891"/>
    </location>
</feature>
<dbReference type="EMBL" id="AEXV01000005">
    <property type="protein sequence ID" value="EGD30143.1"/>
    <property type="molecule type" value="Genomic_DNA"/>
</dbReference>
<keyword evidence="1" id="KW-0134">Cell wall</keyword>
<evidence type="ECO:0000313" key="9">
    <source>
        <dbReference type="Proteomes" id="UP000003332"/>
    </source>
</evidence>
<evidence type="ECO:0000256" key="4">
    <source>
        <dbReference type="ARBA" id="ARBA00023088"/>
    </source>
</evidence>
<dbReference type="InterPro" id="IPR019931">
    <property type="entry name" value="LPXTG_anchor"/>
</dbReference>
<keyword evidence="3" id="KW-0732">Signal</keyword>
<dbReference type="Pfam" id="PF00746">
    <property type="entry name" value="Gram_pos_anchor"/>
    <property type="match status" value="1"/>
</dbReference>
<dbReference type="InterPro" id="IPR027607">
    <property type="entry name" value="Surf_Exclu_SEC10/PgrA"/>
</dbReference>
<dbReference type="NCBIfam" id="TIGR04320">
    <property type="entry name" value="Surf_Exclu_PgrA"/>
    <property type="match status" value="1"/>
</dbReference>
<keyword evidence="2" id="KW-0964">Secreted</keyword>
<evidence type="ECO:0000256" key="6">
    <source>
        <dbReference type="SAM" id="MobiDB-lite"/>
    </source>
</evidence>
<feature type="compositionally biased region" description="Basic and acidic residues" evidence="6">
    <location>
        <begin position="211"/>
        <end position="225"/>
    </location>
</feature>
<proteinExistence type="predicted"/>
<evidence type="ECO:0000256" key="1">
    <source>
        <dbReference type="ARBA" id="ARBA00022512"/>
    </source>
</evidence>
<feature type="coiled-coil region" evidence="5">
    <location>
        <begin position="593"/>
        <end position="754"/>
    </location>
</feature>
<feature type="compositionally biased region" description="Polar residues" evidence="6">
    <location>
        <begin position="241"/>
        <end position="263"/>
    </location>
</feature>
<evidence type="ECO:0000259" key="7">
    <source>
        <dbReference type="PROSITE" id="PS50847"/>
    </source>
</evidence>
<feature type="compositionally biased region" description="Basic and acidic residues" evidence="6">
    <location>
        <begin position="166"/>
        <end position="200"/>
    </location>
</feature>
<dbReference type="NCBIfam" id="TIGR01167">
    <property type="entry name" value="LPXTG_anchor"/>
    <property type="match status" value="1"/>
</dbReference>
<comment type="caution">
    <text evidence="8">The sequence shown here is derived from an EMBL/GenBank/DDBJ whole genome shotgun (WGS) entry which is preliminary data.</text>
</comment>
<evidence type="ECO:0000313" key="8">
    <source>
        <dbReference type="EMBL" id="EGD30143.1"/>
    </source>
</evidence>
<dbReference type="PROSITE" id="PS50847">
    <property type="entry name" value="GRAM_POS_ANCHORING"/>
    <property type="match status" value="1"/>
</dbReference>
<gene>
    <name evidence="8" type="ORF">HMPREF9381_0415</name>
</gene>
<feature type="compositionally biased region" description="Low complexity" evidence="6">
    <location>
        <begin position="821"/>
        <end position="835"/>
    </location>
</feature>
<protein>
    <recommendedName>
        <fullName evidence="7">Gram-positive cocci surface proteins LPxTG domain-containing protein</fullName>
    </recommendedName>
</protein>
<organism evidence="8 9">
    <name type="scientific">Streptococcus sanguinis SK72</name>
    <dbReference type="NCBI Taxonomy" id="888809"/>
    <lineage>
        <taxon>Bacteria</taxon>
        <taxon>Bacillati</taxon>
        <taxon>Bacillota</taxon>
        <taxon>Bacilli</taxon>
        <taxon>Lactobacillales</taxon>
        <taxon>Streptococcaceae</taxon>
        <taxon>Streptococcus</taxon>
    </lineage>
</organism>
<dbReference type="AlphaFoldDB" id="F0HZS5"/>
<keyword evidence="5" id="KW-0175">Coiled coil</keyword>
<evidence type="ECO:0000256" key="5">
    <source>
        <dbReference type="SAM" id="Coils"/>
    </source>
</evidence>
<dbReference type="HOGENOM" id="CLU_015236_0_0_9"/>
<dbReference type="Proteomes" id="UP000003332">
    <property type="component" value="Unassembled WGS sequence"/>
</dbReference>
<evidence type="ECO:0000256" key="3">
    <source>
        <dbReference type="ARBA" id="ARBA00022729"/>
    </source>
</evidence>
<name>F0HZS5_STRSA</name>
<feature type="compositionally biased region" description="Polar residues" evidence="6">
    <location>
        <begin position="52"/>
        <end position="66"/>
    </location>
</feature>
<keyword evidence="4" id="KW-0572">Peptidoglycan-anchor</keyword>
<reference evidence="8 9" key="1">
    <citation type="submission" date="2011-02" db="EMBL/GenBank/DDBJ databases">
        <authorList>
            <person name="Muzny D."/>
            <person name="Qin X."/>
            <person name="Deng J."/>
            <person name="Jiang H."/>
            <person name="Liu Y."/>
            <person name="Qu J."/>
            <person name="Song X.-Z."/>
            <person name="Zhang L."/>
            <person name="Thornton R."/>
            <person name="Coyle M."/>
            <person name="Francisco L."/>
            <person name="Jackson L."/>
            <person name="Javaid M."/>
            <person name="Korchina V."/>
            <person name="Kovar C."/>
            <person name="Mata R."/>
            <person name="Mathew T."/>
            <person name="Ngo R."/>
            <person name="Nguyen L."/>
            <person name="Nguyen N."/>
            <person name="Okwuonu G."/>
            <person name="Ongeri F."/>
            <person name="Pham C."/>
            <person name="Simmons D."/>
            <person name="Wilczek-Boney K."/>
            <person name="Hale W."/>
            <person name="Jakkamsetti A."/>
            <person name="Pham P."/>
            <person name="Ruth R."/>
            <person name="San Lucas F."/>
            <person name="Warren J."/>
            <person name="Zhang J."/>
            <person name="Zhao Z."/>
            <person name="Zhou C."/>
            <person name="Zhu D."/>
            <person name="Lee S."/>
            <person name="Bess C."/>
            <person name="Blankenburg K."/>
            <person name="Forbes L."/>
            <person name="Fu Q."/>
            <person name="Gubbala S."/>
            <person name="Hirani K."/>
            <person name="Jayaseelan J.C."/>
            <person name="Lara F."/>
            <person name="Munidasa M."/>
            <person name="Palculict T."/>
            <person name="Patil S."/>
            <person name="Pu L.-L."/>
            <person name="Saada N."/>
            <person name="Tang L."/>
            <person name="Weissenberger G."/>
            <person name="Zhu Y."/>
            <person name="Hemphill L."/>
            <person name="Shang Y."/>
            <person name="Youmans B."/>
            <person name="Ayvaz T."/>
            <person name="Ross M."/>
            <person name="Santibanez J."/>
            <person name="Aqrawi P."/>
            <person name="Gross S."/>
            <person name="Joshi V."/>
            <person name="Fowler G."/>
            <person name="Nazareth L."/>
            <person name="Reid J."/>
            <person name="Worley K."/>
            <person name="Petrosino J."/>
            <person name="Highlander S."/>
            <person name="Gibbs R."/>
        </authorList>
    </citation>
    <scope>NUCLEOTIDE SEQUENCE [LARGE SCALE GENOMIC DNA]</scope>
    <source>
        <strain evidence="8 9">SK72</strain>
    </source>
</reference>
<accession>F0HZS5</accession>
<evidence type="ECO:0000256" key="2">
    <source>
        <dbReference type="ARBA" id="ARBA00022525"/>
    </source>
</evidence>
<feature type="region of interest" description="Disordered" evidence="6">
    <location>
        <begin position="810"/>
        <end position="847"/>
    </location>
</feature>
<feature type="compositionally biased region" description="Basic and acidic residues" evidence="6">
    <location>
        <begin position="125"/>
        <end position="144"/>
    </location>
</feature>
<sequence>MFVNVFNNDEKVEEIILTMKKTLSAFSVSAAALSLVLAEGVQADQLVDNQSYSDAPVSQSQPQAENTQKDESVSKEQVDAAQALVQEADSNVAQGKADLAQAQANTAAAQSQVEQAQAEANRAQEAADKAGPEAIETAKQEESNQKAQVESNKSELAKADQATKTAEAERDAQAAKTKEAQEQAKTQEGRLAKAQNDVKEAQANLSGESTAKAEKNVKAAQDKVAADQSAVETAQAKVATARQTDSQKQAEVAKAQTNQTQAKTARDASQKNLQEKTAAAEKTQSDLNQAQQALKKAQAGTITTEASSNKNRVSMTPEYIAALRELVAPNLSEQKTNEIQKRLAALNASAKALNRYVADPTDSKALIDTNNIPQNVRQELSQFASELINQLRVQMGTGEVVVTPSSIDFADKVATEYRKDNWNWDLMEKYHHDAKAINRVAREYGLMTTSAEQESKGLQYYENAYIWRENASQMSVAEMKRRVYDSVVEFMFNGYEWLHATSISGLNTGRQKNYLGVDFSMEGDITMAHFTMVSEDQVKYASKKNFNASPITGKAPTAKVDPQEVAKAQTAYDAAFKANQLALASKGVAQSTYNRRAAALEQANQQLAQAQAQAGESATAQAQAALAAVQEKLAADQAALNAAQAALQNSNLDDKTKADKLTQAQEALTAVQATVAAAQEALKTESDKLAQLEAALNAAKERKTNLENALTAAEAALQTAKESLSNLENAKENLEQAKSKLAVAQAAYQAALTAQTDQEAKVAVLTAVQAQAKATYDLLAQTYAEQNKEEDIRYYQSVLAHTEERFARSLPTGQARAPQHTTVSTTGTGITESGTVGTGTAGSASPVNHKQAVASGHVLPKTGENSSWLLLAGQMLLLMAMKLFYKKRSLD</sequence>